<name>A0A810PZA2_9FIRM</name>
<protein>
    <recommendedName>
        <fullName evidence="4">DUF1275 domain-containing protein</fullName>
    </recommendedName>
</protein>
<dbReference type="Pfam" id="PF06912">
    <property type="entry name" value="DUF1275"/>
    <property type="match status" value="1"/>
</dbReference>
<proteinExistence type="predicted"/>
<keyword evidence="1" id="KW-0472">Membrane</keyword>
<keyword evidence="3" id="KW-1185">Reference proteome</keyword>
<sequence length="252" mass="27928">MTEQKLLPIDHCRHLAFAAIGGFFGGYALLCRGGILGSSQTMNLVELVIDALFGRGSSVLLHLLCLVIYVVGVMLSVIVPHVFHVDMRRLSPCITAAAAIAMGFFPADMTPLVALYPVFFSMSIQWSTFAGARGFQSATIFNSNNTKQASLALAHYLCEGEREQLTKLWFYGSTLLAFHAGAVWSWLAVKWLDVRGVWGVLPQLALAYYLVLREEQAERVLTPAQIREQEVLGEAEELVEEAQEMVEEEKED</sequence>
<feature type="transmembrane region" description="Helical" evidence="1">
    <location>
        <begin position="59"/>
        <end position="83"/>
    </location>
</feature>
<accession>A0A810PZA2</accession>
<dbReference type="InterPro" id="IPR010699">
    <property type="entry name" value="DUF1275"/>
</dbReference>
<dbReference type="Proteomes" id="UP000681035">
    <property type="component" value="Chromosome"/>
</dbReference>
<gene>
    <name evidence="2" type="ORF">MM50RIKEN_11810</name>
</gene>
<evidence type="ECO:0008006" key="4">
    <source>
        <dbReference type="Google" id="ProtNLM"/>
    </source>
</evidence>
<dbReference type="PANTHER" id="PTHR37314">
    <property type="entry name" value="SLR0142 PROTEIN"/>
    <property type="match status" value="1"/>
</dbReference>
<feature type="transmembrane region" description="Helical" evidence="1">
    <location>
        <begin position="15"/>
        <end position="39"/>
    </location>
</feature>
<evidence type="ECO:0000313" key="3">
    <source>
        <dbReference type="Proteomes" id="UP000681035"/>
    </source>
</evidence>
<dbReference type="KEGG" id="vcop:MM50RIKEN_11810"/>
<evidence type="ECO:0000256" key="1">
    <source>
        <dbReference type="SAM" id="Phobius"/>
    </source>
</evidence>
<reference evidence="2" key="1">
    <citation type="submission" date="2020-09" db="EMBL/GenBank/DDBJ databases">
        <title>New species isolated from human feces.</title>
        <authorList>
            <person name="Kitahara M."/>
            <person name="Shigeno Y."/>
            <person name="Shime M."/>
            <person name="Matsumoto Y."/>
            <person name="Nakamura S."/>
            <person name="Motooka D."/>
            <person name="Fukuoka S."/>
            <person name="Nishikawa H."/>
            <person name="Benno Y."/>
        </authorList>
    </citation>
    <scope>NUCLEOTIDE SEQUENCE</scope>
    <source>
        <strain evidence="2">MM50</strain>
    </source>
</reference>
<organism evidence="2 3">
    <name type="scientific">Vescimonas coprocola</name>
    <dbReference type="NCBI Taxonomy" id="2714355"/>
    <lineage>
        <taxon>Bacteria</taxon>
        <taxon>Bacillati</taxon>
        <taxon>Bacillota</taxon>
        <taxon>Clostridia</taxon>
        <taxon>Eubacteriales</taxon>
        <taxon>Oscillospiraceae</taxon>
        <taxon>Vescimonas</taxon>
    </lineage>
</organism>
<feature type="transmembrane region" description="Helical" evidence="1">
    <location>
        <begin position="195"/>
        <end position="212"/>
    </location>
</feature>
<dbReference type="PANTHER" id="PTHR37314:SF4">
    <property type="entry name" value="UPF0700 TRANSMEMBRANE PROTEIN YOAK"/>
    <property type="match status" value="1"/>
</dbReference>
<evidence type="ECO:0000313" key="2">
    <source>
        <dbReference type="EMBL" id="BCK81418.1"/>
    </source>
</evidence>
<keyword evidence="1" id="KW-0812">Transmembrane</keyword>
<keyword evidence="1" id="KW-1133">Transmembrane helix</keyword>
<feature type="transmembrane region" description="Helical" evidence="1">
    <location>
        <begin position="90"/>
        <end position="107"/>
    </location>
</feature>
<dbReference type="RefSeq" id="WP_213542152.1">
    <property type="nucleotide sequence ID" value="NZ_AP023418.1"/>
</dbReference>
<dbReference type="EMBL" id="AP023418">
    <property type="protein sequence ID" value="BCK81418.1"/>
    <property type="molecule type" value="Genomic_DNA"/>
</dbReference>
<dbReference type="AlphaFoldDB" id="A0A810PZA2"/>
<feature type="transmembrane region" description="Helical" evidence="1">
    <location>
        <begin position="168"/>
        <end position="189"/>
    </location>
</feature>